<gene>
    <name evidence="1" type="ORF">S06H3_63859</name>
</gene>
<reference evidence="1" key="1">
    <citation type="journal article" date="2014" name="Front. Microbiol.">
        <title>High frequency of phylogenetically diverse reductive dehalogenase-homologous genes in deep subseafloor sedimentary metagenomes.</title>
        <authorList>
            <person name="Kawai M."/>
            <person name="Futagami T."/>
            <person name="Toyoda A."/>
            <person name="Takaki Y."/>
            <person name="Nishi S."/>
            <person name="Hori S."/>
            <person name="Arai W."/>
            <person name="Tsubouchi T."/>
            <person name="Morono Y."/>
            <person name="Uchiyama I."/>
            <person name="Ito T."/>
            <person name="Fujiyama A."/>
            <person name="Inagaki F."/>
            <person name="Takami H."/>
        </authorList>
    </citation>
    <scope>NUCLEOTIDE SEQUENCE</scope>
    <source>
        <strain evidence="1">Expedition CK06-06</strain>
    </source>
</reference>
<dbReference type="SUPFAM" id="SSF50630">
    <property type="entry name" value="Acid proteases"/>
    <property type="match status" value="1"/>
</dbReference>
<name>X1NX78_9ZZZZ</name>
<evidence type="ECO:0008006" key="2">
    <source>
        <dbReference type="Google" id="ProtNLM"/>
    </source>
</evidence>
<accession>X1NX78</accession>
<dbReference type="EMBL" id="BARV01042474">
    <property type="protein sequence ID" value="GAI48198.1"/>
    <property type="molecule type" value="Genomic_DNA"/>
</dbReference>
<comment type="caution">
    <text evidence="1">The sequence shown here is derived from an EMBL/GenBank/DDBJ whole genome shotgun (WGS) entry which is preliminary data.</text>
</comment>
<dbReference type="PROSITE" id="PS00141">
    <property type="entry name" value="ASP_PROTEASE"/>
    <property type="match status" value="1"/>
</dbReference>
<dbReference type="GO" id="GO:0004190">
    <property type="term" value="F:aspartic-type endopeptidase activity"/>
    <property type="evidence" value="ECO:0007669"/>
    <property type="project" value="InterPro"/>
</dbReference>
<sequence length="97" mass="10658">MLEYPYKRIRDASLPLIPVILRKSDGIQLPPVLALVDSGASISLFTAEVAELLELELTAGTYVRLGGIKDGVDAYVHQVNCTIGWYSCNCRIAFSEE</sequence>
<evidence type="ECO:0000313" key="1">
    <source>
        <dbReference type="EMBL" id="GAI48198.1"/>
    </source>
</evidence>
<dbReference type="Gene3D" id="2.40.70.10">
    <property type="entry name" value="Acid Proteases"/>
    <property type="match status" value="1"/>
</dbReference>
<dbReference type="InterPro" id="IPR001969">
    <property type="entry name" value="Aspartic_peptidase_AS"/>
</dbReference>
<dbReference type="GO" id="GO:0006508">
    <property type="term" value="P:proteolysis"/>
    <property type="evidence" value="ECO:0007669"/>
    <property type="project" value="InterPro"/>
</dbReference>
<dbReference type="InterPro" id="IPR021109">
    <property type="entry name" value="Peptidase_aspartic_dom_sf"/>
</dbReference>
<organism evidence="1">
    <name type="scientific">marine sediment metagenome</name>
    <dbReference type="NCBI Taxonomy" id="412755"/>
    <lineage>
        <taxon>unclassified sequences</taxon>
        <taxon>metagenomes</taxon>
        <taxon>ecological metagenomes</taxon>
    </lineage>
</organism>
<proteinExistence type="predicted"/>
<dbReference type="Pfam" id="PF13650">
    <property type="entry name" value="Asp_protease_2"/>
    <property type="match status" value="1"/>
</dbReference>
<dbReference type="AlphaFoldDB" id="X1NX78"/>
<protein>
    <recommendedName>
        <fullName evidence="2">Peptidase A2 domain-containing protein</fullName>
    </recommendedName>
</protein>